<dbReference type="Proteomes" id="UP000255297">
    <property type="component" value="Unassembled WGS sequence"/>
</dbReference>
<name>A0A378LUE0_9GAMM</name>
<feature type="domain" description="Carrier" evidence="3">
    <location>
        <begin position="2"/>
        <end position="77"/>
    </location>
</feature>
<dbReference type="PROSITE" id="PS50075">
    <property type="entry name" value="CARRIER"/>
    <property type="match status" value="1"/>
</dbReference>
<organism evidence="4 5">
    <name type="scientific">Legionella wadsworthii</name>
    <dbReference type="NCBI Taxonomy" id="28088"/>
    <lineage>
        <taxon>Bacteria</taxon>
        <taxon>Pseudomonadati</taxon>
        <taxon>Pseudomonadota</taxon>
        <taxon>Gammaproteobacteria</taxon>
        <taxon>Legionellales</taxon>
        <taxon>Legionellaceae</taxon>
        <taxon>Legionella</taxon>
    </lineage>
</organism>
<gene>
    <name evidence="4" type="primary">acpP</name>
    <name evidence="4" type="ORF">NCTC11532_02786</name>
</gene>
<dbReference type="AlphaFoldDB" id="A0A378LUE0"/>
<evidence type="ECO:0000256" key="1">
    <source>
        <dbReference type="ARBA" id="ARBA00022450"/>
    </source>
</evidence>
<dbReference type="RefSeq" id="WP_031564054.1">
    <property type="nucleotide sequence ID" value="NZ_CAAAIS010000009.1"/>
</dbReference>
<reference evidence="4 5" key="1">
    <citation type="submission" date="2018-06" db="EMBL/GenBank/DDBJ databases">
        <authorList>
            <consortium name="Pathogen Informatics"/>
            <person name="Doyle S."/>
        </authorList>
    </citation>
    <scope>NUCLEOTIDE SEQUENCE [LARGE SCALE GENOMIC DNA]</scope>
    <source>
        <strain evidence="4 5">NCTC11532</strain>
    </source>
</reference>
<dbReference type="PANTHER" id="PTHR20863:SF76">
    <property type="entry name" value="CARRIER DOMAIN-CONTAINING PROTEIN"/>
    <property type="match status" value="1"/>
</dbReference>
<dbReference type="InterPro" id="IPR009081">
    <property type="entry name" value="PP-bd_ACP"/>
</dbReference>
<dbReference type="STRING" id="1122170.GCA_000701265_03037"/>
<keyword evidence="2" id="KW-0597">Phosphoprotein</keyword>
<accession>A0A378LUE0</accession>
<dbReference type="PANTHER" id="PTHR20863">
    <property type="entry name" value="ACYL CARRIER PROTEIN"/>
    <property type="match status" value="1"/>
</dbReference>
<dbReference type="EMBL" id="UGPB01000001">
    <property type="protein sequence ID" value="STY31204.1"/>
    <property type="molecule type" value="Genomic_DNA"/>
</dbReference>
<evidence type="ECO:0000313" key="5">
    <source>
        <dbReference type="Proteomes" id="UP000255297"/>
    </source>
</evidence>
<keyword evidence="1" id="KW-0596">Phosphopantetheine</keyword>
<protein>
    <submittedName>
        <fullName evidence="4">Acyl carrier protein</fullName>
    </submittedName>
</protein>
<dbReference type="SUPFAM" id="SSF47336">
    <property type="entry name" value="ACP-like"/>
    <property type="match status" value="1"/>
</dbReference>
<keyword evidence="5" id="KW-1185">Reference proteome</keyword>
<dbReference type="GO" id="GO:0000036">
    <property type="term" value="F:acyl carrier activity"/>
    <property type="evidence" value="ECO:0007669"/>
    <property type="project" value="TreeGrafter"/>
</dbReference>
<evidence type="ECO:0000259" key="3">
    <source>
        <dbReference type="PROSITE" id="PS50075"/>
    </source>
</evidence>
<dbReference type="Pfam" id="PF00550">
    <property type="entry name" value="PP-binding"/>
    <property type="match status" value="1"/>
</dbReference>
<dbReference type="InterPro" id="IPR036736">
    <property type="entry name" value="ACP-like_sf"/>
</dbReference>
<dbReference type="Gene3D" id="1.10.1200.10">
    <property type="entry name" value="ACP-like"/>
    <property type="match status" value="1"/>
</dbReference>
<dbReference type="InterPro" id="IPR003231">
    <property type="entry name" value="ACP"/>
</dbReference>
<dbReference type="GO" id="GO:0000035">
    <property type="term" value="F:acyl binding"/>
    <property type="evidence" value="ECO:0007669"/>
    <property type="project" value="TreeGrafter"/>
</dbReference>
<sequence length="79" mass="8988">MQASLEDIKGISAEIFQTVDVHKIEEDLSFSEAGLDSLDAFTLLMKVEEKYGFSIPEKDVNQIKTFKDLIEYSNNKLTK</sequence>
<dbReference type="OrthoDB" id="9804551at2"/>
<evidence type="ECO:0000313" key="4">
    <source>
        <dbReference type="EMBL" id="STY31204.1"/>
    </source>
</evidence>
<evidence type="ECO:0000256" key="2">
    <source>
        <dbReference type="ARBA" id="ARBA00022553"/>
    </source>
</evidence>
<proteinExistence type="predicted"/>